<comment type="subcellular location">
    <subcellularLocation>
        <location evidence="1">Cell membrane</location>
        <topology evidence="1">Multi-pass membrane protein</topology>
    </subcellularLocation>
</comment>
<dbReference type="InterPro" id="IPR045070">
    <property type="entry name" value="MATE_MepA-like"/>
</dbReference>
<proteinExistence type="inferred from homology"/>
<evidence type="ECO:0000256" key="3">
    <source>
        <dbReference type="ARBA" id="ARBA00022106"/>
    </source>
</evidence>
<protein>
    <recommendedName>
        <fullName evidence="3">Multidrug export protein MepA</fullName>
    </recommendedName>
</protein>
<feature type="transmembrane region" description="Helical" evidence="10">
    <location>
        <begin position="308"/>
        <end position="332"/>
    </location>
</feature>
<comment type="caution">
    <text evidence="11">The sequence shown here is derived from an EMBL/GenBank/DDBJ whole genome shotgun (WGS) entry which is preliminary data.</text>
</comment>
<feature type="transmembrane region" description="Helical" evidence="10">
    <location>
        <begin position="129"/>
        <end position="150"/>
    </location>
</feature>
<feature type="transmembrane region" description="Helical" evidence="10">
    <location>
        <begin position="266"/>
        <end position="287"/>
    </location>
</feature>
<evidence type="ECO:0000256" key="7">
    <source>
        <dbReference type="ARBA" id="ARBA00022989"/>
    </source>
</evidence>
<organism evidence="11 12">
    <name type="scientific">Ventrimonas faecis</name>
    <dbReference type="NCBI Taxonomy" id="3133170"/>
    <lineage>
        <taxon>Bacteria</taxon>
        <taxon>Bacillati</taxon>
        <taxon>Bacillota</taxon>
        <taxon>Clostridia</taxon>
        <taxon>Lachnospirales</taxon>
        <taxon>Lachnospiraceae</taxon>
        <taxon>Ventrimonas</taxon>
    </lineage>
</organism>
<feature type="transmembrane region" description="Helical" evidence="10">
    <location>
        <begin position="187"/>
        <end position="206"/>
    </location>
</feature>
<dbReference type="CDD" id="cd13143">
    <property type="entry name" value="MATE_MepA_like"/>
    <property type="match status" value="1"/>
</dbReference>
<feature type="transmembrane region" description="Helical" evidence="10">
    <location>
        <begin position="12"/>
        <end position="35"/>
    </location>
</feature>
<dbReference type="InterPro" id="IPR051327">
    <property type="entry name" value="MATE_MepA_subfamily"/>
</dbReference>
<keyword evidence="12" id="KW-1185">Reference proteome</keyword>
<feature type="transmembrane region" description="Helical" evidence="10">
    <location>
        <begin position="87"/>
        <end position="109"/>
    </location>
</feature>
<dbReference type="EMBL" id="JBBMFJ010000003">
    <property type="protein sequence ID" value="MEQ2562025.1"/>
    <property type="molecule type" value="Genomic_DNA"/>
</dbReference>
<evidence type="ECO:0000256" key="1">
    <source>
        <dbReference type="ARBA" id="ARBA00004651"/>
    </source>
</evidence>
<evidence type="ECO:0000256" key="9">
    <source>
        <dbReference type="ARBA" id="ARBA00023251"/>
    </source>
</evidence>
<keyword evidence="6 10" id="KW-0812">Transmembrane</keyword>
<evidence type="ECO:0000313" key="11">
    <source>
        <dbReference type="EMBL" id="MEQ2562025.1"/>
    </source>
</evidence>
<evidence type="ECO:0000256" key="10">
    <source>
        <dbReference type="SAM" id="Phobius"/>
    </source>
</evidence>
<keyword evidence="7 10" id="KW-1133">Transmembrane helix</keyword>
<reference evidence="11 12" key="1">
    <citation type="submission" date="2024-03" db="EMBL/GenBank/DDBJ databases">
        <title>Human intestinal bacterial collection.</title>
        <authorList>
            <person name="Pauvert C."/>
            <person name="Hitch T.C.A."/>
            <person name="Clavel T."/>
        </authorList>
    </citation>
    <scope>NUCLEOTIDE SEQUENCE [LARGE SCALE GENOMIC DNA]</scope>
    <source>
        <strain evidence="11 12">CLA-AP-H27</strain>
    </source>
</reference>
<keyword evidence="5" id="KW-1003">Cell membrane</keyword>
<accession>A0ABV1HI86</accession>
<dbReference type="Pfam" id="PF01554">
    <property type="entry name" value="MatE"/>
    <property type="match status" value="2"/>
</dbReference>
<evidence type="ECO:0000256" key="8">
    <source>
        <dbReference type="ARBA" id="ARBA00023136"/>
    </source>
</evidence>
<evidence type="ECO:0000256" key="5">
    <source>
        <dbReference type="ARBA" id="ARBA00022475"/>
    </source>
</evidence>
<evidence type="ECO:0000313" key="12">
    <source>
        <dbReference type="Proteomes" id="UP001437460"/>
    </source>
</evidence>
<dbReference type="PIRSF" id="PIRSF006603">
    <property type="entry name" value="DinF"/>
    <property type="match status" value="1"/>
</dbReference>
<keyword evidence="4" id="KW-0813">Transport</keyword>
<dbReference type="InterPro" id="IPR002528">
    <property type="entry name" value="MATE_fam"/>
</dbReference>
<dbReference type="PANTHER" id="PTHR43823">
    <property type="entry name" value="SPORULATION PROTEIN YKVU"/>
    <property type="match status" value="1"/>
</dbReference>
<feature type="transmembrane region" description="Helical" evidence="10">
    <location>
        <begin position="55"/>
        <end position="75"/>
    </location>
</feature>
<evidence type="ECO:0000256" key="2">
    <source>
        <dbReference type="ARBA" id="ARBA00008417"/>
    </source>
</evidence>
<dbReference type="RefSeq" id="WP_349228446.1">
    <property type="nucleotide sequence ID" value="NZ_JBBMFJ010000003.1"/>
</dbReference>
<feature type="transmembrane region" description="Helical" evidence="10">
    <location>
        <begin position="387"/>
        <end position="405"/>
    </location>
</feature>
<gene>
    <name evidence="11" type="ORF">WMO41_02315</name>
</gene>
<keyword evidence="8 10" id="KW-0472">Membrane</keyword>
<dbReference type="PANTHER" id="PTHR43823:SF3">
    <property type="entry name" value="MULTIDRUG EXPORT PROTEIN MEPA"/>
    <property type="match status" value="1"/>
</dbReference>
<dbReference type="InterPro" id="IPR048279">
    <property type="entry name" value="MdtK-like"/>
</dbReference>
<feature type="transmembrane region" description="Helical" evidence="10">
    <location>
        <begin position="352"/>
        <end position="375"/>
    </location>
</feature>
<feature type="transmembrane region" description="Helical" evidence="10">
    <location>
        <begin position="157"/>
        <end position="181"/>
    </location>
</feature>
<keyword evidence="9" id="KW-0046">Antibiotic resistance</keyword>
<evidence type="ECO:0000256" key="4">
    <source>
        <dbReference type="ARBA" id="ARBA00022448"/>
    </source>
</evidence>
<dbReference type="Proteomes" id="UP001437460">
    <property type="component" value="Unassembled WGS sequence"/>
</dbReference>
<feature type="transmembrane region" description="Helical" evidence="10">
    <location>
        <begin position="411"/>
        <end position="434"/>
    </location>
</feature>
<evidence type="ECO:0000256" key="6">
    <source>
        <dbReference type="ARBA" id="ARBA00022692"/>
    </source>
</evidence>
<name>A0ABV1HI86_9FIRM</name>
<comment type="similarity">
    <text evidence="2">Belongs to the multi antimicrobial extrusion (MATE) (TC 2.A.66.1) family. MepA subfamily.</text>
</comment>
<sequence length="438" mass="47738">MKSDLVRQFFRYTIPTILSMVAFSLYTLVDGIFVAKGVGEIALAAVNLSSPYNSFLFATALLLAVGMSTTISICLGHGEDETASELFTRNLVVAAVISGVITAITVLNLEKIAWFLGANEDTLLYVKEYVGGVSPFAIFFIVSYNMEILVKTDGTPILSTIGVTLAGVTNLVLDWLFVMVFGWGVRGAAVATGLAQVVSTVLYLLYFSKDSKKLHVVPISFALEKLKIYRKTIPLGLADSITEMSNGVVLFAFNQTILRLMGENGVVSYTVIGYVNTLVLMIMSGIGQGIQPISSFYYGKGEEKNYKTIFKMALTMAICFGCGSFLICQVFGNGIVGLFIRQDSMIYEDSVIALRKYSVAFLLMGLNVITAAFFTSIEKPMFSFPISIGRGLMFPILALVVVPYLTGKGNLWYASAVSEGMAMVLAVFFVTRYLKWKG</sequence>